<dbReference type="SUPFAM" id="SSF46929">
    <property type="entry name" value="DNA helicase RuvA subunit, C-terminal domain"/>
    <property type="match status" value="1"/>
</dbReference>
<feature type="domain" description="Helix-hairpin-helix DNA-binding motif class 1" evidence="7">
    <location>
        <begin position="73"/>
        <end position="92"/>
    </location>
</feature>
<protein>
    <recommendedName>
        <fullName evidence="6">Holliday junction branch migration complex subunit RuvA</fullName>
    </recommendedName>
</protein>
<comment type="subcellular location">
    <subcellularLocation>
        <location evidence="6">Cytoplasm</location>
    </subcellularLocation>
</comment>
<dbReference type="InterPro" id="IPR013849">
    <property type="entry name" value="DNA_helicase_Holl-junc_RuvA_I"/>
</dbReference>
<evidence type="ECO:0000313" key="8">
    <source>
        <dbReference type="EMBL" id="CAD7286816.1"/>
    </source>
</evidence>
<feature type="region of interest" description="Domain I" evidence="6">
    <location>
        <begin position="1"/>
        <end position="64"/>
    </location>
</feature>
<dbReference type="InterPro" id="IPR003583">
    <property type="entry name" value="Hlx-hairpin-Hlx_DNA-bd_motif"/>
</dbReference>
<comment type="domain">
    <text evidence="6">Has three domains with a flexible linker between the domains II and III and assumes an 'L' shape. Domain III is highly mobile and contacts RuvB.</text>
</comment>
<evidence type="ECO:0000313" key="9">
    <source>
        <dbReference type="Proteomes" id="UP000789803"/>
    </source>
</evidence>
<sequence>MIKAIEGIISKKEPAFVILKTASGVSYGVFVSLFCAARLEKGQNIELNITQIIREDANLLYGFIDVAEQKMFEMLIKLSGIGAATAMAVCSSLSSQSFSSAVINGDATTLQKVPGIGVKTARRIIAELSDAKLITDVSVNEHQNEAMMALESLGFKREKIYKILSECNSNNTADLIKEALKKLS</sequence>
<proteinExistence type="inferred from homology"/>
<accession>A0ABN7K2Q8</accession>
<dbReference type="HAMAP" id="MF_00031">
    <property type="entry name" value="DNA_HJ_migration_RuvA"/>
    <property type="match status" value="1"/>
</dbReference>
<dbReference type="Gene3D" id="1.10.150.20">
    <property type="entry name" value="5' to 3' exonuclease, C-terminal subdomain"/>
    <property type="match status" value="1"/>
</dbReference>
<feature type="domain" description="Helix-hairpin-helix DNA-binding motif class 1" evidence="7">
    <location>
        <begin position="108"/>
        <end position="127"/>
    </location>
</feature>
<keyword evidence="8" id="KW-0347">Helicase</keyword>
<keyword evidence="3 6" id="KW-0238">DNA-binding</keyword>
<keyword evidence="8" id="KW-0547">Nucleotide-binding</keyword>
<keyword evidence="2 6" id="KW-0227">DNA damage</keyword>
<gene>
    <name evidence="6 8" type="primary">ruvA</name>
    <name evidence="8" type="ORF">LMG7974_00098</name>
</gene>
<dbReference type="SUPFAM" id="SSF50249">
    <property type="entry name" value="Nucleic acid-binding proteins"/>
    <property type="match status" value="1"/>
</dbReference>
<dbReference type="InterPro" id="IPR011114">
    <property type="entry name" value="RuvA_C"/>
</dbReference>
<dbReference type="Pfam" id="PF14520">
    <property type="entry name" value="HHH_5"/>
    <property type="match status" value="1"/>
</dbReference>
<keyword evidence="5 6" id="KW-0234">DNA repair</keyword>
<dbReference type="InterPro" id="IPR036267">
    <property type="entry name" value="RuvA_C_sf"/>
</dbReference>
<keyword evidence="9" id="KW-1185">Reference proteome</keyword>
<evidence type="ECO:0000256" key="5">
    <source>
        <dbReference type="ARBA" id="ARBA00023204"/>
    </source>
</evidence>
<comment type="caution">
    <text evidence="6">Lacks conserved residue(s) required for the propagation of feature annotation.</text>
</comment>
<comment type="subunit">
    <text evidence="6">Homotetramer. Forms an RuvA(8)-RuvB(12)-Holliday junction (HJ) complex. HJ DNA is sandwiched between 2 RuvA tetramers; dsDNA enters through RuvA and exits via RuvB. An RuvB hexamer assembles on each DNA strand where it exits the tetramer. Each RuvB hexamer is contacted by two RuvA subunits (via domain III) on 2 adjacent RuvB subunits; this complex drives branch migration. In the full resolvosome a probable DNA-RuvA(4)-RuvB(12)-RuvC(2) complex forms which resolves the HJ.</text>
</comment>
<dbReference type="Pfam" id="PF01330">
    <property type="entry name" value="RuvA_N"/>
    <property type="match status" value="1"/>
</dbReference>
<dbReference type="SMART" id="SM00278">
    <property type="entry name" value="HhH1"/>
    <property type="match status" value="2"/>
</dbReference>
<dbReference type="GO" id="GO:0016787">
    <property type="term" value="F:hydrolase activity"/>
    <property type="evidence" value="ECO:0007669"/>
    <property type="project" value="UniProtKB-KW"/>
</dbReference>
<feature type="region of interest" description="Domain III" evidence="6">
    <location>
        <begin position="144"/>
        <end position="184"/>
    </location>
</feature>
<organism evidence="8 9">
    <name type="scientific">Campylobacter majalis</name>
    <dbReference type="NCBI Taxonomy" id="2790656"/>
    <lineage>
        <taxon>Bacteria</taxon>
        <taxon>Pseudomonadati</taxon>
        <taxon>Campylobacterota</taxon>
        <taxon>Epsilonproteobacteria</taxon>
        <taxon>Campylobacterales</taxon>
        <taxon>Campylobacteraceae</taxon>
        <taxon>Campylobacter</taxon>
    </lineage>
</organism>
<dbReference type="Pfam" id="PF07499">
    <property type="entry name" value="RuvA_C"/>
    <property type="match status" value="1"/>
</dbReference>
<evidence type="ECO:0000256" key="2">
    <source>
        <dbReference type="ARBA" id="ARBA00022763"/>
    </source>
</evidence>
<dbReference type="GO" id="GO:0003678">
    <property type="term" value="F:DNA helicase activity"/>
    <property type="evidence" value="ECO:0007669"/>
    <property type="project" value="UniProtKB-EC"/>
</dbReference>
<keyword evidence="4 6" id="KW-0233">DNA recombination</keyword>
<dbReference type="CDD" id="cd14332">
    <property type="entry name" value="UBA_RuvA_C"/>
    <property type="match status" value="1"/>
</dbReference>
<dbReference type="InterPro" id="IPR012340">
    <property type="entry name" value="NA-bd_OB-fold"/>
</dbReference>
<evidence type="ECO:0000256" key="3">
    <source>
        <dbReference type="ARBA" id="ARBA00023125"/>
    </source>
</evidence>
<reference evidence="8 9" key="1">
    <citation type="submission" date="2020-11" db="EMBL/GenBank/DDBJ databases">
        <authorList>
            <person name="Peeters C."/>
        </authorList>
    </citation>
    <scope>NUCLEOTIDE SEQUENCE [LARGE SCALE GENOMIC DNA]</scope>
    <source>
        <strain evidence="8 9">LMG 7974</strain>
    </source>
</reference>
<comment type="similarity">
    <text evidence="6">Belongs to the RuvA family.</text>
</comment>
<keyword evidence="1 6" id="KW-0963">Cytoplasm</keyword>
<dbReference type="NCBIfam" id="TIGR00084">
    <property type="entry name" value="ruvA"/>
    <property type="match status" value="1"/>
</dbReference>
<keyword evidence="8" id="KW-0067">ATP-binding</keyword>
<dbReference type="Gene3D" id="2.40.50.140">
    <property type="entry name" value="Nucleic acid-binding proteins"/>
    <property type="match status" value="1"/>
</dbReference>
<keyword evidence="8" id="KW-0378">Hydrolase</keyword>
<dbReference type="Gene3D" id="1.10.8.10">
    <property type="entry name" value="DNA helicase RuvA subunit, C-terminal domain"/>
    <property type="match status" value="1"/>
</dbReference>
<evidence type="ECO:0000256" key="1">
    <source>
        <dbReference type="ARBA" id="ARBA00022490"/>
    </source>
</evidence>
<dbReference type="SUPFAM" id="SSF47781">
    <property type="entry name" value="RuvA domain 2-like"/>
    <property type="match status" value="1"/>
</dbReference>
<comment type="caution">
    <text evidence="8">The sequence shown here is derived from an EMBL/GenBank/DDBJ whole genome shotgun (WGS) entry which is preliminary data.</text>
</comment>
<evidence type="ECO:0000256" key="4">
    <source>
        <dbReference type="ARBA" id="ARBA00023172"/>
    </source>
</evidence>
<evidence type="ECO:0000256" key="6">
    <source>
        <dbReference type="HAMAP-Rule" id="MF_00031"/>
    </source>
</evidence>
<dbReference type="EMBL" id="CAJHOF010000001">
    <property type="protein sequence ID" value="CAD7286816.1"/>
    <property type="molecule type" value="Genomic_DNA"/>
</dbReference>
<dbReference type="InterPro" id="IPR010994">
    <property type="entry name" value="RuvA_2-like"/>
</dbReference>
<dbReference type="RefSeq" id="WP_229931925.1">
    <property type="nucleotide sequence ID" value="NZ_CAJHOF010000001.1"/>
</dbReference>
<dbReference type="Proteomes" id="UP000789803">
    <property type="component" value="Unassembled WGS sequence"/>
</dbReference>
<comment type="function">
    <text evidence="6">The RuvA-RuvB-RuvC complex processes Holliday junction (HJ) DNA during genetic recombination and DNA repair, while the RuvA-RuvB complex plays an important role in the rescue of blocked DNA replication forks via replication fork reversal (RFR). RuvA specifically binds to HJ cruciform DNA, conferring on it an open structure. The RuvB hexamer acts as an ATP-dependent pump, pulling dsDNA into and through the RuvAB complex. HJ branch migration allows RuvC to scan DNA until it finds its consensus sequence, where it cleaves and resolves the cruciform DNA.</text>
</comment>
<dbReference type="InterPro" id="IPR000085">
    <property type="entry name" value="RuvA"/>
</dbReference>
<name>A0ABN7K2Q8_9BACT</name>
<evidence type="ECO:0000259" key="7">
    <source>
        <dbReference type="SMART" id="SM00278"/>
    </source>
</evidence>